<organism evidence="5 6">
    <name type="scientific">Azotobacter beijerinckii</name>
    <dbReference type="NCBI Taxonomy" id="170623"/>
    <lineage>
        <taxon>Bacteria</taxon>
        <taxon>Pseudomonadati</taxon>
        <taxon>Pseudomonadota</taxon>
        <taxon>Gammaproteobacteria</taxon>
        <taxon>Pseudomonadales</taxon>
        <taxon>Pseudomonadaceae</taxon>
        <taxon>Azotobacter</taxon>
    </lineage>
</organism>
<dbReference type="GO" id="GO:0004340">
    <property type="term" value="F:glucokinase activity"/>
    <property type="evidence" value="ECO:0007669"/>
    <property type="project" value="UniProtKB-UniRule"/>
</dbReference>
<dbReference type="Gene3D" id="3.30.420.40">
    <property type="match status" value="1"/>
</dbReference>
<dbReference type="RefSeq" id="WP_090903204.1">
    <property type="nucleotide sequence ID" value="NZ_FNYO01000154.1"/>
</dbReference>
<dbReference type="AlphaFoldDB" id="A0A1H6ZJG9"/>
<sequence length="332" mass="35307">MKLALVGDIGGTNARFALWRNEQIESVQTLAAADFARPELAIEHYLSSLGLATDSLSSLCLGCAGPVSGEDFRFTNNHWTLNRTVFRQAMGLENLLLINDFTAMALGTTRLRENERIQICPGVAESDRPVLVIGPGTGLGVSTLLPDGNQGWRVLPGEGGHVDLPIGSLREAALWQQLFVELGHVRAEDILSGSGLVRLYRSICALDNYAPRLSTPAEISAAALAGDPVAEEVLSLFCIWLGRVAGNGVLTMGARGGVYIVGGVIPRFTAFFQSSGFAGSLCSKGCMSHYLEGVPVWLVTSQYPGLEGAGVALQQVLGPANDLSRREIVSKV</sequence>
<dbReference type="GO" id="GO:0005536">
    <property type="term" value="F:D-glucose binding"/>
    <property type="evidence" value="ECO:0007669"/>
    <property type="project" value="InterPro"/>
</dbReference>
<dbReference type="STRING" id="170623.SAMN04244579_04724"/>
<dbReference type="Proteomes" id="UP000199005">
    <property type="component" value="Unassembled WGS sequence"/>
</dbReference>
<dbReference type="InterPro" id="IPR043129">
    <property type="entry name" value="ATPase_NBD"/>
</dbReference>
<dbReference type="PANTHER" id="PTHR47690">
    <property type="entry name" value="GLUCOKINASE"/>
    <property type="match status" value="1"/>
</dbReference>
<dbReference type="CDD" id="cd24008">
    <property type="entry name" value="ASKHA_NBD_GLK"/>
    <property type="match status" value="1"/>
</dbReference>
<dbReference type="GO" id="GO:0005524">
    <property type="term" value="F:ATP binding"/>
    <property type="evidence" value="ECO:0007669"/>
    <property type="project" value="UniProtKB-UniRule"/>
</dbReference>
<evidence type="ECO:0000313" key="5">
    <source>
        <dbReference type="EMBL" id="SEJ53579.1"/>
    </source>
</evidence>
<feature type="binding site" evidence="3">
    <location>
        <begin position="7"/>
        <end position="12"/>
    </location>
    <ligand>
        <name>ATP</name>
        <dbReference type="ChEBI" id="CHEBI:30616"/>
    </ligand>
</feature>
<comment type="similarity">
    <text evidence="3 4">Belongs to the bacterial glucokinase family.</text>
</comment>
<dbReference type="NCBIfam" id="TIGR00749">
    <property type="entry name" value="glk"/>
    <property type="match status" value="1"/>
</dbReference>
<dbReference type="Gene3D" id="3.40.367.20">
    <property type="match status" value="1"/>
</dbReference>
<dbReference type="GO" id="GO:0005829">
    <property type="term" value="C:cytosol"/>
    <property type="evidence" value="ECO:0007669"/>
    <property type="project" value="TreeGrafter"/>
</dbReference>
<keyword evidence="3" id="KW-0324">Glycolysis</keyword>
<reference evidence="5 6" key="1">
    <citation type="submission" date="2016-10" db="EMBL/GenBank/DDBJ databases">
        <authorList>
            <person name="de Groot N.N."/>
        </authorList>
    </citation>
    <scope>NUCLEOTIDE SEQUENCE [LARGE SCALE GENOMIC DNA]</scope>
    <source>
        <strain evidence="5 6">DSM 1041</strain>
    </source>
</reference>
<dbReference type="NCBIfam" id="NF001415">
    <property type="entry name" value="PRK00292.1-2"/>
    <property type="match status" value="1"/>
</dbReference>
<evidence type="ECO:0000256" key="1">
    <source>
        <dbReference type="ARBA" id="ARBA00022679"/>
    </source>
</evidence>
<comment type="catalytic activity">
    <reaction evidence="3">
        <text>D-glucose + ATP = D-glucose 6-phosphate + ADP + H(+)</text>
        <dbReference type="Rhea" id="RHEA:17825"/>
        <dbReference type="ChEBI" id="CHEBI:4167"/>
        <dbReference type="ChEBI" id="CHEBI:15378"/>
        <dbReference type="ChEBI" id="CHEBI:30616"/>
        <dbReference type="ChEBI" id="CHEBI:61548"/>
        <dbReference type="ChEBI" id="CHEBI:456216"/>
        <dbReference type="EC" id="2.7.1.2"/>
    </reaction>
</comment>
<name>A0A1H6ZJG9_9GAMM</name>
<keyword evidence="2 3" id="KW-0418">Kinase</keyword>
<dbReference type="InterPro" id="IPR050201">
    <property type="entry name" value="Bacterial_glucokinase"/>
</dbReference>
<proteinExistence type="inferred from homology"/>
<gene>
    <name evidence="3" type="primary">glk</name>
    <name evidence="5" type="ORF">SAMN04244579_04724</name>
</gene>
<dbReference type="HAMAP" id="MF_00524">
    <property type="entry name" value="Glucokinase"/>
    <property type="match status" value="1"/>
</dbReference>
<evidence type="ECO:0000313" key="6">
    <source>
        <dbReference type="Proteomes" id="UP000199005"/>
    </source>
</evidence>
<evidence type="ECO:0000256" key="4">
    <source>
        <dbReference type="RuleBase" id="RU004046"/>
    </source>
</evidence>
<dbReference type="InterPro" id="IPR003836">
    <property type="entry name" value="Glucokinase"/>
</dbReference>
<protein>
    <recommendedName>
        <fullName evidence="3">Glucokinase</fullName>
        <ecNumber evidence="3">2.7.1.2</ecNumber>
    </recommendedName>
    <alternativeName>
        <fullName evidence="3">Glucose kinase</fullName>
    </alternativeName>
</protein>
<keyword evidence="3" id="KW-0547">Nucleotide-binding</keyword>
<dbReference type="SUPFAM" id="SSF53067">
    <property type="entry name" value="Actin-like ATPase domain"/>
    <property type="match status" value="1"/>
</dbReference>
<dbReference type="EC" id="2.7.1.2" evidence="3"/>
<evidence type="ECO:0000256" key="2">
    <source>
        <dbReference type="ARBA" id="ARBA00022777"/>
    </source>
</evidence>
<evidence type="ECO:0000256" key="3">
    <source>
        <dbReference type="HAMAP-Rule" id="MF_00524"/>
    </source>
</evidence>
<dbReference type="EMBL" id="FNYO01000154">
    <property type="protein sequence ID" value="SEJ53579.1"/>
    <property type="molecule type" value="Genomic_DNA"/>
</dbReference>
<dbReference type="Pfam" id="PF02685">
    <property type="entry name" value="Glucokinase"/>
    <property type="match status" value="1"/>
</dbReference>
<dbReference type="GO" id="GO:0006096">
    <property type="term" value="P:glycolytic process"/>
    <property type="evidence" value="ECO:0007669"/>
    <property type="project" value="UniProtKB-UniRule"/>
</dbReference>
<dbReference type="PANTHER" id="PTHR47690:SF1">
    <property type="entry name" value="GLUCOKINASE"/>
    <property type="match status" value="1"/>
</dbReference>
<keyword evidence="1 3" id="KW-0808">Transferase</keyword>
<keyword evidence="3" id="KW-0067">ATP-binding</keyword>
<keyword evidence="3" id="KW-0963">Cytoplasm</keyword>
<comment type="subcellular location">
    <subcellularLocation>
        <location evidence="3">Cytoplasm</location>
    </subcellularLocation>
</comment>
<accession>A0A1H6ZJG9</accession>